<sequence length="308" mass="35516">MGRPVQTGPPDEAASEKGAPATSTDPVSMHLQGRQELDVERSRLLSPYDIFFSQNHIRPEFQDGRSIDSAVEFIGSRRFAPHDAKDLGVPQKTDWWLLLPPFPPIEVIQWRIKLREEDGCQVVDDNGNELYGDREWYSLDNRRLYCLQKAAAALYPKQVLVLVSIVHQEEGTCREFRKFRSVDRGRSIRLGHRDSPNLPRWCLRLEVLRALAPHTAQAVQVQFFSTQVGLEEEVLPAGSTLPRLSRPRRPDRDRQGWIRRARQKDSREQPDDSTGPPWGSHLANASLFVLVYASMRLLFAMWHHYNYR</sequence>
<feature type="region of interest" description="Disordered" evidence="1">
    <location>
        <begin position="1"/>
        <end position="28"/>
    </location>
</feature>
<organism evidence="2 3">
    <name type="scientific">Symbiodinium pilosum</name>
    <name type="common">Dinoflagellate</name>
    <dbReference type="NCBI Taxonomy" id="2952"/>
    <lineage>
        <taxon>Eukaryota</taxon>
        <taxon>Sar</taxon>
        <taxon>Alveolata</taxon>
        <taxon>Dinophyceae</taxon>
        <taxon>Suessiales</taxon>
        <taxon>Symbiodiniaceae</taxon>
        <taxon>Symbiodinium</taxon>
    </lineage>
</organism>
<proteinExistence type="predicted"/>
<evidence type="ECO:0000313" key="3">
    <source>
        <dbReference type="Proteomes" id="UP000649617"/>
    </source>
</evidence>
<dbReference type="EMBL" id="CAJNIZ010024347">
    <property type="protein sequence ID" value="CAE7476257.1"/>
    <property type="molecule type" value="Genomic_DNA"/>
</dbReference>
<protein>
    <submittedName>
        <fullName evidence="2">Uncharacterized protein</fullName>
    </submittedName>
</protein>
<reference evidence="2" key="1">
    <citation type="submission" date="2021-02" db="EMBL/GenBank/DDBJ databases">
        <authorList>
            <person name="Dougan E. K."/>
            <person name="Rhodes N."/>
            <person name="Thang M."/>
            <person name="Chan C."/>
        </authorList>
    </citation>
    <scope>NUCLEOTIDE SEQUENCE</scope>
</reference>
<evidence type="ECO:0000256" key="1">
    <source>
        <dbReference type="SAM" id="MobiDB-lite"/>
    </source>
</evidence>
<comment type="caution">
    <text evidence="2">The sequence shown here is derived from an EMBL/GenBank/DDBJ whole genome shotgun (WGS) entry which is preliminary data.</text>
</comment>
<feature type="region of interest" description="Disordered" evidence="1">
    <location>
        <begin position="239"/>
        <end position="278"/>
    </location>
</feature>
<dbReference type="AlphaFoldDB" id="A0A812SJ25"/>
<dbReference type="Proteomes" id="UP000649617">
    <property type="component" value="Unassembled WGS sequence"/>
</dbReference>
<name>A0A812SJ25_SYMPI</name>
<gene>
    <name evidence="2" type="ORF">SPIL2461_LOCUS12114</name>
</gene>
<keyword evidence="3" id="KW-1185">Reference proteome</keyword>
<accession>A0A812SJ25</accession>
<dbReference type="OrthoDB" id="409852at2759"/>
<evidence type="ECO:0000313" key="2">
    <source>
        <dbReference type="EMBL" id="CAE7476257.1"/>
    </source>
</evidence>